<dbReference type="GO" id="GO:0005886">
    <property type="term" value="C:plasma membrane"/>
    <property type="evidence" value="ECO:0007669"/>
    <property type="project" value="UniProtKB-SubCell"/>
</dbReference>
<evidence type="ECO:0000256" key="7">
    <source>
        <dbReference type="SAM" id="Phobius"/>
    </source>
</evidence>
<dbReference type="InterPro" id="IPR011701">
    <property type="entry name" value="MFS"/>
</dbReference>
<protein>
    <submittedName>
        <fullName evidence="9">Inner membrane transport protein YajR</fullName>
    </submittedName>
</protein>
<dbReference type="InterPro" id="IPR050171">
    <property type="entry name" value="MFS_Transporters"/>
</dbReference>
<feature type="transmembrane region" description="Helical" evidence="7">
    <location>
        <begin position="111"/>
        <end position="135"/>
    </location>
</feature>
<feature type="transmembrane region" description="Helical" evidence="7">
    <location>
        <begin position="314"/>
        <end position="333"/>
    </location>
</feature>
<dbReference type="SUPFAM" id="SSF103473">
    <property type="entry name" value="MFS general substrate transporter"/>
    <property type="match status" value="1"/>
</dbReference>
<dbReference type="InterPro" id="IPR020846">
    <property type="entry name" value="MFS_dom"/>
</dbReference>
<organism evidence="9 10">
    <name type="scientific">Oceanobacillus oncorhynchi</name>
    <dbReference type="NCBI Taxonomy" id="545501"/>
    <lineage>
        <taxon>Bacteria</taxon>
        <taxon>Bacillati</taxon>
        <taxon>Bacillota</taxon>
        <taxon>Bacilli</taxon>
        <taxon>Bacillales</taxon>
        <taxon>Bacillaceae</taxon>
        <taxon>Oceanobacillus</taxon>
    </lineage>
</organism>
<dbReference type="PROSITE" id="PS50850">
    <property type="entry name" value="MFS"/>
    <property type="match status" value="1"/>
</dbReference>
<evidence type="ECO:0000256" key="5">
    <source>
        <dbReference type="ARBA" id="ARBA00022989"/>
    </source>
</evidence>
<feature type="domain" description="Major facilitator superfamily (MFS) profile" evidence="8">
    <location>
        <begin position="19"/>
        <end position="401"/>
    </location>
</feature>
<comment type="subcellular location">
    <subcellularLocation>
        <location evidence="1">Cell membrane</location>
        <topology evidence="1">Multi-pass membrane protein</topology>
    </subcellularLocation>
</comment>
<feature type="transmembrane region" description="Helical" evidence="7">
    <location>
        <begin position="21"/>
        <end position="38"/>
    </location>
</feature>
<dbReference type="EMBL" id="CDGG01000001">
    <property type="protein sequence ID" value="CEI82138.1"/>
    <property type="molecule type" value="Genomic_DNA"/>
</dbReference>
<dbReference type="STRING" id="545501.BN997_01996"/>
<evidence type="ECO:0000313" key="9">
    <source>
        <dbReference type="EMBL" id="CEI82138.1"/>
    </source>
</evidence>
<dbReference type="OrthoDB" id="9607at2"/>
<gene>
    <name evidence="9" type="primary">yajR_2</name>
    <name evidence="9" type="ORF">BN997_01996</name>
</gene>
<dbReference type="PANTHER" id="PTHR23517">
    <property type="entry name" value="RESISTANCE PROTEIN MDTM, PUTATIVE-RELATED-RELATED"/>
    <property type="match status" value="1"/>
</dbReference>
<feature type="transmembrane region" description="Helical" evidence="7">
    <location>
        <begin position="378"/>
        <end position="397"/>
    </location>
</feature>
<evidence type="ECO:0000256" key="4">
    <source>
        <dbReference type="ARBA" id="ARBA00022692"/>
    </source>
</evidence>
<keyword evidence="4 7" id="KW-0812">Transmembrane</keyword>
<evidence type="ECO:0000256" key="1">
    <source>
        <dbReference type="ARBA" id="ARBA00004651"/>
    </source>
</evidence>
<keyword evidence="5 7" id="KW-1133">Transmembrane helix</keyword>
<feature type="transmembrane region" description="Helical" evidence="7">
    <location>
        <begin position="147"/>
        <end position="166"/>
    </location>
</feature>
<evidence type="ECO:0000256" key="2">
    <source>
        <dbReference type="ARBA" id="ARBA00022448"/>
    </source>
</evidence>
<feature type="transmembrane region" description="Helical" evidence="7">
    <location>
        <begin position="257"/>
        <end position="277"/>
    </location>
</feature>
<dbReference type="Proteomes" id="UP000040453">
    <property type="component" value="Unassembled WGS sequence"/>
</dbReference>
<dbReference type="InterPro" id="IPR001958">
    <property type="entry name" value="Tet-R_TetA/multi-R_MdtG-like"/>
</dbReference>
<dbReference type="AlphaFoldDB" id="A0A0A1MGA5"/>
<feature type="transmembrane region" description="Helical" evidence="7">
    <location>
        <begin position="289"/>
        <end position="308"/>
    </location>
</feature>
<dbReference type="InterPro" id="IPR036259">
    <property type="entry name" value="MFS_trans_sf"/>
</dbReference>
<name>A0A0A1MGA5_9BACI</name>
<evidence type="ECO:0000259" key="8">
    <source>
        <dbReference type="PROSITE" id="PS50850"/>
    </source>
</evidence>
<evidence type="ECO:0000256" key="6">
    <source>
        <dbReference type="ARBA" id="ARBA00023136"/>
    </source>
</evidence>
<feature type="transmembrane region" description="Helical" evidence="7">
    <location>
        <begin position="212"/>
        <end position="245"/>
    </location>
</feature>
<dbReference type="GO" id="GO:0022857">
    <property type="term" value="F:transmembrane transporter activity"/>
    <property type="evidence" value="ECO:0007669"/>
    <property type="project" value="InterPro"/>
</dbReference>
<evidence type="ECO:0000256" key="3">
    <source>
        <dbReference type="ARBA" id="ARBA00022475"/>
    </source>
</evidence>
<feature type="transmembrane region" description="Helical" evidence="7">
    <location>
        <begin position="172"/>
        <end position="191"/>
    </location>
</feature>
<feature type="transmembrane region" description="Helical" evidence="7">
    <location>
        <begin position="345"/>
        <end position="366"/>
    </location>
</feature>
<feature type="transmembrane region" description="Helical" evidence="7">
    <location>
        <begin position="50"/>
        <end position="75"/>
    </location>
</feature>
<dbReference type="RefSeq" id="WP_042531745.1">
    <property type="nucleotide sequence ID" value="NZ_CDGG01000001.1"/>
</dbReference>
<keyword evidence="6 7" id="KW-0472">Membrane</keyword>
<keyword evidence="10" id="KW-1185">Reference proteome</keyword>
<keyword evidence="2" id="KW-0813">Transport</keyword>
<reference evidence="9 10" key="1">
    <citation type="submission" date="2014-11" db="EMBL/GenBank/DDBJ databases">
        <authorList>
            <person name="Urmite Genomes Urmite Genomes"/>
        </authorList>
    </citation>
    <scope>NUCLEOTIDE SEQUENCE [LARGE SCALE GENOMIC DNA]</scope>
    <source>
        <strain evidence="9 10">Oc5</strain>
    </source>
</reference>
<accession>A0A0A1MGA5</accession>
<dbReference type="PRINTS" id="PR01035">
    <property type="entry name" value="TCRTETA"/>
</dbReference>
<dbReference type="Pfam" id="PF07690">
    <property type="entry name" value="MFS_1"/>
    <property type="match status" value="1"/>
</dbReference>
<feature type="transmembrane region" description="Helical" evidence="7">
    <location>
        <begin position="87"/>
        <end position="105"/>
    </location>
</feature>
<dbReference type="Gene3D" id="1.20.1250.20">
    <property type="entry name" value="MFS general substrate transporter like domains"/>
    <property type="match status" value="1"/>
</dbReference>
<evidence type="ECO:0000313" key="10">
    <source>
        <dbReference type="Proteomes" id="UP000040453"/>
    </source>
</evidence>
<keyword evidence="3" id="KW-1003">Cell membrane</keyword>
<sequence>MSNIAYVQKREERVILKKDHVIFLAAIFCFWFATYIYSPVFGVYLQSKGFSYTAVGVIIGSYGITQILLRLPLGILSDYLSKLRKQLFVGGFAVSLLSCLILVYFDSFFMIMLARLMAGVTASMWVMATVLYTYYFETGQSAKAMGTLQFITVATQFASMAISGFIVEQFGWNAPFWIGAVVSVLGILLAWQIKDLQQPESMTNTSFNLLSYLRVLLTLPGLKMITFLSLAAHAILFITIFGFSPIIAAENGVSETAFIWLVSAFFIPHALASLSLVFIKIDSRYNKRILWSCFGITGIFLLLVPLTGTLLTLSMVHFVIGLALGFVFPILLDEVVCYSPAHLKMSAMGFFQSFYALGIFLGPLAAGSIAEHIGLSEVFYFTGIFALVTVMAVLFLFQRHSRMLEK</sequence>
<proteinExistence type="predicted"/>